<dbReference type="VEuPathDB" id="FungiDB:ATEG_08380"/>
<name>Q0CD54_ASPTN</name>
<dbReference type="HOGENOM" id="CLU_436746_0_0_1"/>
<feature type="compositionally biased region" description="Basic and acidic residues" evidence="2">
    <location>
        <begin position="353"/>
        <end position="371"/>
    </location>
</feature>
<feature type="coiled-coil region" evidence="1">
    <location>
        <begin position="80"/>
        <end position="158"/>
    </location>
</feature>
<dbReference type="AlphaFoldDB" id="Q0CD54"/>
<dbReference type="Proteomes" id="UP000007963">
    <property type="component" value="Unassembled WGS sequence"/>
</dbReference>
<evidence type="ECO:0000256" key="1">
    <source>
        <dbReference type="SAM" id="Coils"/>
    </source>
</evidence>
<evidence type="ECO:0000256" key="2">
    <source>
        <dbReference type="SAM" id="MobiDB-lite"/>
    </source>
</evidence>
<evidence type="ECO:0000313" key="4">
    <source>
        <dbReference type="Proteomes" id="UP000007963"/>
    </source>
</evidence>
<proteinExistence type="predicted"/>
<dbReference type="RefSeq" id="XP_001217001.1">
    <property type="nucleotide sequence ID" value="XM_001217001.1"/>
</dbReference>
<evidence type="ECO:0000313" key="3">
    <source>
        <dbReference type="EMBL" id="EAU31553.1"/>
    </source>
</evidence>
<reference evidence="4" key="1">
    <citation type="submission" date="2005-09" db="EMBL/GenBank/DDBJ databases">
        <title>Annotation of the Aspergillus terreus NIH2624 genome.</title>
        <authorList>
            <person name="Birren B.W."/>
            <person name="Lander E.S."/>
            <person name="Galagan J.E."/>
            <person name="Nusbaum C."/>
            <person name="Devon K."/>
            <person name="Henn M."/>
            <person name="Ma L.-J."/>
            <person name="Jaffe D.B."/>
            <person name="Butler J."/>
            <person name="Alvarez P."/>
            <person name="Gnerre S."/>
            <person name="Grabherr M."/>
            <person name="Kleber M."/>
            <person name="Mauceli E.W."/>
            <person name="Brockman W."/>
            <person name="Rounsley S."/>
            <person name="Young S.K."/>
            <person name="LaButti K."/>
            <person name="Pushparaj V."/>
            <person name="DeCaprio D."/>
            <person name="Crawford M."/>
            <person name="Koehrsen M."/>
            <person name="Engels R."/>
            <person name="Montgomery P."/>
            <person name="Pearson M."/>
            <person name="Howarth C."/>
            <person name="Larson L."/>
            <person name="Luoma S."/>
            <person name="White J."/>
            <person name="Alvarado L."/>
            <person name="Kodira C.D."/>
            <person name="Zeng Q."/>
            <person name="Oleary S."/>
            <person name="Yandava C."/>
            <person name="Denning D.W."/>
            <person name="Nierman W.C."/>
            <person name="Milne T."/>
            <person name="Madden K."/>
        </authorList>
    </citation>
    <scope>NUCLEOTIDE SEQUENCE [LARGE SCALE GENOMIC DNA]</scope>
    <source>
        <strain evidence="4">NIH 2624 / FGSC A1156</strain>
    </source>
</reference>
<dbReference type="GeneID" id="4353533"/>
<dbReference type="EMBL" id="CH476605">
    <property type="protein sequence ID" value="EAU31553.1"/>
    <property type="molecule type" value="Genomic_DNA"/>
</dbReference>
<accession>Q0CD54</accession>
<sequence>MPTFETPPESYIEAEVNALIAEERAQLTNRCNWFEKALEERTDQLNERERAVIRLHHENKTLRDKLEEMWEWTTSHQDKIRGQEELLKSTQTALRRAEERVEAHGTHPAVEDESPIQRKLYQVLEQTRKQVRELRVELDEKEDEINYLSKELHDATTATLTPTQSLALRNYKRAQLEDAIEEMLPMLAAENEFLKQVIAKAWELGSTVEATYYDYKQLPSQPVPGSGQSSALAIGYTHDEMSVDVCQNTSPELEVYTHEPEMDYSMCDRNSRMHCLTRRDSTPTIMTIDTEPEQSYLEEMDVGVDTNPDQDMVNVGSDTAITGPLIRRSPPSKAWTAFRESPTFDIDSDNEDKEPLSKRQRDCPLGDKTDKGQTTSECWCSQFSMLDETLVRHMASLKIIDNAVAVIDKASSPPAPALSQTSRSIGVQAEVQVPHDVQTEDKNGPADPVTLPPGTRSSKSFALFSNGPVYLSHWRVPSWHGWTWRSKPVPPPGQEKKRPIILDLPPYPNVHSPLPDRISPIREALSTRVDGQPIPRGQPVMGPLMPDNSVPGSFVPPERVSPRRPKIGIDCWIILDPPDAGWMDANEVPHGVLHKLRDDQISDFRFPEIVDYQMVYMSLLDRVAQG</sequence>
<organism evidence="3 4">
    <name type="scientific">Aspergillus terreus (strain NIH 2624 / FGSC A1156)</name>
    <dbReference type="NCBI Taxonomy" id="341663"/>
    <lineage>
        <taxon>Eukaryota</taxon>
        <taxon>Fungi</taxon>
        <taxon>Dikarya</taxon>
        <taxon>Ascomycota</taxon>
        <taxon>Pezizomycotina</taxon>
        <taxon>Eurotiomycetes</taxon>
        <taxon>Eurotiomycetidae</taxon>
        <taxon>Eurotiales</taxon>
        <taxon>Aspergillaceae</taxon>
        <taxon>Aspergillus</taxon>
        <taxon>Aspergillus subgen. Circumdati</taxon>
    </lineage>
</organism>
<protein>
    <submittedName>
        <fullName evidence="3">Uncharacterized protein</fullName>
    </submittedName>
</protein>
<dbReference type="OrthoDB" id="4484529at2759"/>
<gene>
    <name evidence="3" type="ORF">ATEG_08380</name>
</gene>
<keyword evidence="1" id="KW-0175">Coiled coil</keyword>
<feature type="region of interest" description="Disordered" evidence="2">
    <location>
        <begin position="339"/>
        <end position="374"/>
    </location>
</feature>